<dbReference type="Proteomes" id="UP000756346">
    <property type="component" value="Unassembled WGS sequence"/>
</dbReference>
<sequence>MFGMEVSELRDLPDSGNLFMHYRRATIPGQNSVTKDICATIGSFESYNLPDESGERRFIVRIMSSPFHHRHISRNNDRLLFETQSARDLIDKAVQCILAIELGSNTSGLARKLLLDELDLFGKQAGELQDLAIAGLQYSQTTAMQVVMRLSDHRAEKPPRIKFFSPDWDKDILEAISMYLGKTLKWKDFVARLPPPEDFL</sequence>
<dbReference type="AlphaFoldDB" id="A0A9P8XS76"/>
<accession>A0A9P8XS76</accession>
<evidence type="ECO:0000313" key="1">
    <source>
        <dbReference type="EMBL" id="KAH7012187.1"/>
    </source>
</evidence>
<organism evidence="1 2">
    <name type="scientific">Microdochium trichocladiopsis</name>
    <dbReference type="NCBI Taxonomy" id="1682393"/>
    <lineage>
        <taxon>Eukaryota</taxon>
        <taxon>Fungi</taxon>
        <taxon>Dikarya</taxon>
        <taxon>Ascomycota</taxon>
        <taxon>Pezizomycotina</taxon>
        <taxon>Sordariomycetes</taxon>
        <taxon>Xylariomycetidae</taxon>
        <taxon>Xylariales</taxon>
        <taxon>Microdochiaceae</taxon>
        <taxon>Microdochium</taxon>
    </lineage>
</organism>
<dbReference type="GeneID" id="70185506"/>
<proteinExistence type="predicted"/>
<reference evidence="1" key="1">
    <citation type="journal article" date="2021" name="Nat. Commun.">
        <title>Genetic determinants of endophytism in the Arabidopsis root mycobiome.</title>
        <authorList>
            <person name="Mesny F."/>
            <person name="Miyauchi S."/>
            <person name="Thiergart T."/>
            <person name="Pickel B."/>
            <person name="Atanasova L."/>
            <person name="Karlsson M."/>
            <person name="Huettel B."/>
            <person name="Barry K.W."/>
            <person name="Haridas S."/>
            <person name="Chen C."/>
            <person name="Bauer D."/>
            <person name="Andreopoulos W."/>
            <person name="Pangilinan J."/>
            <person name="LaButti K."/>
            <person name="Riley R."/>
            <person name="Lipzen A."/>
            <person name="Clum A."/>
            <person name="Drula E."/>
            <person name="Henrissat B."/>
            <person name="Kohler A."/>
            <person name="Grigoriev I.V."/>
            <person name="Martin F.M."/>
            <person name="Hacquard S."/>
        </authorList>
    </citation>
    <scope>NUCLEOTIDE SEQUENCE</scope>
    <source>
        <strain evidence="1">MPI-CAGE-CH-0230</strain>
    </source>
</reference>
<gene>
    <name evidence="1" type="ORF">B0I36DRAFT_340633</name>
</gene>
<dbReference type="EMBL" id="JAGTJQ010000015">
    <property type="protein sequence ID" value="KAH7012187.1"/>
    <property type="molecule type" value="Genomic_DNA"/>
</dbReference>
<protein>
    <submittedName>
        <fullName evidence="1">Uncharacterized protein</fullName>
    </submittedName>
</protein>
<dbReference type="RefSeq" id="XP_046004563.1">
    <property type="nucleotide sequence ID" value="XM_046155960.1"/>
</dbReference>
<evidence type="ECO:0000313" key="2">
    <source>
        <dbReference type="Proteomes" id="UP000756346"/>
    </source>
</evidence>
<comment type="caution">
    <text evidence="1">The sequence shown here is derived from an EMBL/GenBank/DDBJ whole genome shotgun (WGS) entry which is preliminary data.</text>
</comment>
<keyword evidence="2" id="KW-1185">Reference proteome</keyword>
<name>A0A9P8XS76_9PEZI</name>